<evidence type="ECO:0000313" key="1">
    <source>
        <dbReference type="EMBL" id="CZR49415.1"/>
    </source>
</evidence>
<dbReference type="Proteomes" id="UP000183971">
    <property type="component" value="Unassembled WGS sequence"/>
</dbReference>
<evidence type="ECO:0000313" key="2">
    <source>
        <dbReference type="Proteomes" id="UP000183971"/>
    </source>
</evidence>
<dbReference type="RefSeq" id="XP_031089917.1">
    <property type="nucleotide sequence ID" value="XM_031224683.1"/>
</dbReference>
<sequence length="283" mass="30646">MAGFGKHQIVSPLLSAFCEIPPVDKLNHATGMSFLIPLTIDQSDRIPRHDLAVNKHNCPKAGDRPPGIHTPSSNVNAILVLCICPEAHQIKVQIVEGAIQASKRALREGDSFGIIRPRSGGNWEYSVAKFVDGYWTWDYVSSSTLSRGPNDLAKEPMAGISIAIDALTERQSPAISCPTLVVVSDASTFETSGVQSIIDRANVAGIGICTFGFNVSNDPEEALVQLASGTKAAYTYVNDWMAFLTLCWPVFGPKEGSTRECQVDVSNRQLLTRLVSLLFDVTL</sequence>
<gene>
    <name evidence="1" type="ORF">FPRO_08844</name>
</gene>
<name>A0A1L7W9X0_FUSPR</name>
<proteinExistence type="predicted"/>
<reference evidence="2" key="1">
    <citation type="journal article" date="2016" name="Genome Biol. Evol.">
        <title>Comparative 'omics' of the Fusarium fujikuroi species complex highlights differences in genetic potential and metabolite synthesis.</title>
        <authorList>
            <person name="Niehaus E.-M."/>
            <person name="Muensterkoetter M."/>
            <person name="Proctor R.H."/>
            <person name="Brown D.W."/>
            <person name="Sharon A."/>
            <person name="Idan Y."/>
            <person name="Oren-Young L."/>
            <person name="Sieber C.M."/>
            <person name="Novak O."/>
            <person name="Pencik A."/>
            <person name="Tarkowska D."/>
            <person name="Hromadova K."/>
            <person name="Freeman S."/>
            <person name="Maymon M."/>
            <person name="Elazar M."/>
            <person name="Youssef S.A."/>
            <person name="El-Shabrawy E.S.M."/>
            <person name="Shalaby A.B.A."/>
            <person name="Houterman P."/>
            <person name="Brock N.L."/>
            <person name="Burkhardt I."/>
            <person name="Tsavkelova E.A."/>
            <person name="Dickschat J.S."/>
            <person name="Galuszka P."/>
            <person name="Gueldener U."/>
            <person name="Tudzynski B."/>
        </authorList>
    </citation>
    <scope>NUCLEOTIDE SEQUENCE [LARGE SCALE GENOMIC DNA]</scope>
    <source>
        <strain evidence="2">ET1</strain>
    </source>
</reference>
<dbReference type="AlphaFoldDB" id="A0A1L7W9X0"/>
<comment type="caution">
    <text evidence="1">The sequence shown here is derived from an EMBL/GenBank/DDBJ whole genome shotgun (WGS) entry which is preliminary data.</text>
</comment>
<dbReference type="GeneID" id="42053720"/>
<protein>
    <recommendedName>
        <fullName evidence="3">VWFA domain-containing protein</fullName>
    </recommendedName>
</protein>
<dbReference type="EMBL" id="FJOF01000016">
    <property type="protein sequence ID" value="CZR49415.1"/>
    <property type="molecule type" value="Genomic_DNA"/>
</dbReference>
<accession>A0A1L7W9X0</accession>
<organism evidence="1 2">
    <name type="scientific">Fusarium proliferatum (strain ET1)</name>
    <name type="common">Orchid endophyte fungus</name>
    <dbReference type="NCBI Taxonomy" id="1227346"/>
    <lineage>
        <taxon>Eukaryota</taxon>
        <taxon>Fungi</taxon>
        <taxon>Dikarya</taxon>
        <taxon>Ascomycota</taxon>
        <taxon>Pezizomycotina</taxon>
        <taxon>Sordariomycetes</taxon>
        <taxon>Hypocreomycetidae</taxon>
        <taxon>Hypocreales</taxon>
        <taxon>Nectriaceae</taxon>
        <taxon>Fusarium</taxon>
        <taxon>Fusarium fujikuroi species complex</taxon>
    </lineage>
</organism>
<dbReference type="VEuPathDB" id="FungiDB:FPRO_08844"/>
<evidence type="ECO:0008006" key="3">
    <source>
        <dbReference type="Google" id="ProtNLM"/>
    </source>
</evidence>
<keyword evidence="2" id="KW-1185">Reference proteome</keyword>